<reference evidence="2 3" key="3">
    <citation type="journal article" date="2013" name="Rice">
        <title>Improvement of the Oryza sativa Nipponbare reference genome using next generation sequence and optical map data.</title>
        <authorList>
            <person name="Kawahara Y."/>
            <person name="de la Bastide M."/>
            <person name="Hamilton J.P."/>
            <person name="Kanamori H."/>
            <person name="McCombie W.R."/>
            <person name="Ouyang S."/>
            <person name="Schwartz D.C."/>
            <person name="Tanaka T."/>
            <person name="Wu J."/>
            <person name="Zhou S."/>
            <person name="Childs K.L."/>
            <person name="Davidson R.M."/>
            <person name="Lin H."/>
            <person name="Quesada-Ocampo L."/>
            <person name="Vaillancourt B."/>
            <person name="Sakai H."/>
            <person name="Lee S.S."/>
            <person name="Kim J."/>
            <person name="Numa H."/>
            <person name="Itoh T."/>
            <person name="Buell C.R."/>
            <person name="Matsumoto T."/>
        </authorList>
    </citation>
    <scope>NUCLEOTIDE SEQUENCE [LARGE SCALE GENOMIC DNA]</scope>
    <source>
        <strain evidence="3">cv. Nipponbare</strain>
    </source>
</reference>
<dbReference type="Proteomes" id="UP000059680">
    <property type="component" value="Chromosome 2"/>
</dbReference>
<evidence type="ECO:0000256" key="1">
    <source>
        <dbReference type="SAM" id="MobiDB-lite"/>
    </source>
</evidence>
<reference evidence="3" key="1">
    <citation type="journal article" date="2005" name="Nature">
        <title>The map-based sequence of the rice genome.</title>
        <authorList>
            <consortium name="International rice genome sequencing project (IRGSP)"/>
            <person name="Matsumoto T."/>
            <person name="Wu J."/>
            <person name="Kanamori H."/>
            <person name="Katayose Y."/>
            <person name="Fujisawa M."/>
            <person name="Namiki N."/>
            <person name="Mizuno H."/>
            <person name="Yamamoto K."/>
            <person name="Antonio B.A."/>
            <person name="Baba T."/>
            <person name="Sakata K."/>
            <person name="Nagamura Y."/>
            <person name="Aoki H."/>
            <person name="Arikawa K."/>
            <person name="Arita K."/>
            <person name="Bito T."/>
            <person name="Chiden Y."/>
            <person name="Fujitsuka N."/>
            <person name="Fukunaka R."/>
            <person name="Hamada M."/>
            <person name="Harada C."/>
            <person name="Hayashi A."/>
            <person name="Hijishita S."/>
            <person name="Honda M."/>
            <person name="Hosokawa S."/>
            <person name="Ichikawa Y."/>
            <person name="Idonuma A."/>
            <person name="Iijima M."/>
            <person name="Ikeda M."/>
            <person name="Ikeno M."/>
            <person name="Ito K."/>
            <person name="Ito S."/>
            <person name="Ito T."/>
            <person name="Ito Y."/>
            <person name="Ito Y."/>
            <person name="Iwabuchi A."/>
            <person name="Kamiya K."/>
            <person name="Karasawa W."/>
            <person name="Kurita K."/>
            <person name="Katagiri S."/>
            <person name="Kikuta A."/>
            <person name="Kobayashi H."/>
            <person name="Kobayashi N."/>
            <person name="Machita K."/>
            <person name="Maehara T."/>
            <person name="Masukawa M."/>
            <person name="Mizubayashi T."/>
            <person name="Mukai Y."/>
            <person name="Nagasaki H."/>
            <person name="Nagata Y."/>
            <person name="Naito S."/>
            <person name="Nakashima M."/>
            <person name="Nakama Y."/>
            <person name="Nakamichi Y."/>
            <person name="Nakamura M."/>
            <person name="Meguro A."/>
            <person name="Negishi M."/>
            <person name="Ohta I."/>
            <person name="Ohta T."/>
            <person name="Okamoto M."/>
            <person name="Ono N."/>
            <person name="Saji S."/>
            <person name="Sakaguchi M."/>
            <person name="Sakai K."/>
            <person name="Shibata M."/>
            <person name="Shimokawa T."/>
            <person name="Song J."/>
            <person name="Takazaki Y."/>
            <person name="Terasawa K."/>
            <person name="Tsugane M."/>
            <person name="Tsuji K."/>
            <person name="Ueda S."/>
            <person name="Waki K."/>
            <person name="Yamagata H."/>
            <person name="Yamamoto M."/>
            <person name="Yamamoto S."/>
            <person name="Yamane H."/>
            <person name="Yoshiki S."/>
            <person name="Yoshihara R."/>
            <person name="Yukawa K."/>
            <person name="Zhong H."/>
            <person name="Yano M."/>
            <person name="Yuan Q."/>
            <person name="Ouyang S."/>
            <person name="Liu J."/>
            <person name="Jones K.M."/>
            <person name="Gansberger K."/>
            <person name="Moffat K."/>
            <person name="Hill J."/>
            <person name="Bera J."/>
            <person name="Fadrosh D."/>
            <person name="Jin S."/>
            <person name="Johri S."/>
            <person name="Kim M."/>
            <person name="Overton L."/>
            <person name="Reardon M."/>
            <person name="Tsitrin T."/>
            <person name="Vuong H."/>
            <person name="Weaver B."/>
            <person name="Ciecko A."/>
            <person name="Tallon L."/>
            <person name="Jackson J."/>
            <person name="Pai G."/>
            <person name="Aken S.V."/>
            <person name="Utterback T."/>
            <person name="Reidmuller S."/>
            <person name="Feldblyum T."/>
            <person name="Hsiao J."/>
            <person name="Zismann V."/>
            <person name="Iobst S."/>
            <person name="de Vazeille A.R."/>
            <person name="Buell C.R."/>
            <person name="Ying K."/>
            <person name="Li Y."/>
            <person name="Lu T."/>
            <person name="Huang Y."/>
            <person name="Zhao Q."/>
            <person name="Feng Q."/>
            <person name="Zhang L."/>
            <person name="Zhu J."/>
            <person name="Weng Q."/>
            <person name="Mu J."/>
            <person name="Lu Y."/>
            <person name="Fan D."/>
            <person name="Liu Y."/>
            <person name="Guan J."/>
            <person name="Zhang Y."/>
            <person name="Yu S."/>
            <person name="Liu X."/>
            <person name="Zhang Y."/>
            <person name="Hong G."/>
            <person name="Han B."/>
            <person name="Choisne N."/>
            <person name="Demange N."/>
            <person name="Orjeda G."/>
            <person name="Samain S."/>
            <person name="Cattolico L."/>
            <person name="Pelletier E."/>
            <person name="Couloux A."/>
            <person name="Segurens B."/>
            <person name="Wincker P."/>
            <person name="D'Hont A."/>
            <person name="Scarpelli C."/>
            <person name="Weissenbach J."/>
            <person name="Salanoubat M."/>
            <person name="Quetier F."/>
            <person name="Yu Y."/>
            <person name="Kim H.R."/>
            <person name="Rambo T."/>
            <person name="Currie J."/>
            <person name="Collura K."/>
            <person name="Luo M."/>
            <person name="Yang T."/>
            <person name="Ammiraju J.S.S."/>
            <person name="Engler F."/>
            <person name="Soderlund C."/>
            <person name="Wing R.A."/>
            <person name="Palmer L.E."/>
            <person name="de la Bastide M."/>
            <person name="Spiegel L."/>
            <person name="Nascimento L."/>
            <person name="Zutavern T."/>
            <person name="O'Shaughnessy A."/>
            <person name="Dike S."/>
            <person name="Dedhia N."/>
            <person name="Preston R."/>
            <person name="Balija V."/>
            <person name="McCombie W.R."/>
            <person name="Chow T."/>
            <person name="Chen H."/>
            <person name="Chung M."/>
            <person name="Chen C."/>
            <person name="Shaw J."/>
            <person name="Wu H."/>
            <person name="Hsiao K."/>
            <person name="Chao Y."/>
            <person name="Chu M."/>
            <person name="Cheng C."/>
            <person name="Hour A."/>
            <person name="Lee P."/>
            <person name="Lin S."/>
            <person name="Lin Y."/>
            <person name="Liou J."/>
            <person name="Liu S."/>
            <person name="Hsing Y."/>
            <person name="Raghuvanshi S."/>
            <person name="Mohanty A."/>
            <person name="Bharti A.K."/>
            <person name="Gaur A."/>
            <person name="Gupta V."/>
            <person name="Kumar D."/>
            <person name="Ravi V."/>
            <person name="Vij S."/>
            <person name="Kapur A."/>
            <person name="Khurana P."/>
            <person name="Khurana P."/>
            <person name="Khurana J.P."/>
            <person name="Tyagi A.K."/>
            <person name="Gaikwad K."/>
            <person name="Singh A."/>
            <person name="Dalal V."/>
            <person name="Srivastava S."/>
            <person name="Dixit A."/>
            <person name="Pal A.K."/>
            <person name="Ghazi I.A."/>
            <person name="Yadav M."/>
            <person name="Pandit A."/>
            <person name="Bhargava A."/>
            <person name="Sureshbabu K."/>
            <person name="Batra K."/>
            <person name="Sharma T.R."/>
            <person name="Mohapatra T."/>
            <person name="Singh N.K."/>
            <person name="Messing J."/>
            <person name="Nelson A.B."/>
            <person name="Fuks G."/>
            <person name="Kavchok S."/>
            <person name="Keizer G."/>
            <person name="Linton E."/>
            <person name="Llaca V."/>
            <person name="Song R."/>
            <person name="Tanyolac B."/>
            <person name="Young S."/>
            <person name="Ho-Il K."/>
            <person name="Hahn J.H."/>
            <person name="Sangsakoo G."/>
            <person name="Vanavichit A."/>
            <person name="de Mattos Luiz.A.T."/>
            <person name="Zimmer P.D."/>
            <person name="Malone G."/>
            <person name="Dellagostin O."/>
            <person name="de Oliveira A.C."/>
            <person name="Bevan M."/>
            <person name="Bancroft I."/>
            <person name="Minx P."/>
            <person name="Cordum H."/>
            <person name="Wilson R."/>
            <person name="Cheng Z."/>
            <person name="Jin W."/>
            <person name="Jiang J."/>
            <person name="Leong S.A."/>
            <person name="Iwama H."/>
            <person name="Gojobori T."/>
            <person name="Itoh T."/>
            <person name="Niimura Y."/>
            <person name="Fujii Y."/>
            <person name="Habara T."/>
            <person name="Sakai H."/>
            <person name="Sato Y."/>
            <person name="Wilson G."/>
            <person name="Kumar K."/>
            <person name="McCouch S."/>
            <person name="Juretic N."/>
            <person name="Hoen D."/>
            <person name="Wright S."/>
            <person name="Bruskiewich R."/>
            <person name="Bureau T."/>
            <person name="Miyao A."/>
            <person name="Hirochika H."/>
            <person name="Nishikawa T."/>
            <person name="Kadowaki K."/>
            <person name="Sugiura M."/>
            <person name="Burr B."/>
            <person name="Sasaki T."/>
        </authorList>
    </citation>
    <scope>NUCLEOTIDE SEQUENCE [LARGE SCALE GENOMIC DNA]</scope>
    <source>
        <strain evidence="3">cv. Nipponbare</strain>
    </source>
</reference>
<accession>A0A0P0VGK5</accession>
<protein>
    <submittedName>
        <fullName evidence="2">Os02g0220050 protein</fullName>
    </submittedName>
</protein>
<name>A0A0P0VGK5_ORYSJ</name>
<dbReference type="AlphaFoldDB" id="A0A0P0VGK5"/>
<keyword evidence="3" id="KW-1185">Reference proteome</keyword>
<dbReference type="InParanoid" id="A0A0P0VGK5"/>
<evidence type="ECO:0000313" key="2">
    <source>
        <dbReference type="EMBL" id="BAS77695.1"/>
    </source>
</evidence>
<dbReference type="PaxDb" id="39947-A0A0P0VGK5"/>
<organism evidence="2 3">
    <name type="scientific">Oryza sativa subsp. japonica</name>
    <name type="common">Rice</name>
    <dbReference type="NCBI Taxonomy" id="39947"/>
    <lineage>
        <taxon>Eukaryota</taxon>
        <taxon>Viridiplantae</taxon>
        <taxon>Streptophyta</taxon>
        <taxon>Embryophyta</taxon>
        <taxon>Tracheophyta</taxon>
        <taxon>Spermatophyta</taxon>
        <taxon>Magnoliopsida</taxon>
        <taxon>Liliopsida</taxon>
        <taxon>Poales</taxon>
        <taxon>Poaceae</taxon>
        <taxon>BOP clade</taxon>
        <taxon>Oryzoideae</taxon>
        <taxon>Oryzeae</taxon>
        <taxon>Oryzinae</taxon>
        <taxon>Oryza</taxon>
        <taxon>Oryza sativa</taxon>
    </lineage>
</organism>
<evidence type="ECO:0000313" key="3">
    <source>
        <dbReference type="Proteomes" id="UP000059680"/>
    </source>
</evidence>
<sequence>MSTTTPPGASDCPRAEWPCPRGATGNGDGDDAENRTSSAISAGVAGWSTASGAAATMRPKSDDALAVELRSTRSFEATLSAKRSPGSPPETTTDRQLAMIMNAIEHLAAISPKCNRISELNTATQMLCCSAQVMD</sequence>
<dbReference type="Gramene" id="Os02t0220050-00">
    <property type="protein sequence ID" value="Os02t0220050-00"/>
    <property type="gene ID" value="Os02g0220050"/>
</dbReference>
<reference evidence="2 3" key="2">
    <citation type="journal article" date="2013" name="Plant Cell Physiol.">
        <title>Rice Annotation Project Database (RAP-DB): an integrative and interactive database for rice genomics.</title>
        <authorList>
            <person name="Sakai H."/>
            <person name="Lee S.S."/>
            <person name="Tanaka T."/>
            <person name="Numa H."/>
            <person name="Kim J."/>
            <person name="Kawahara Y."/>
            <person name="Wakimoto H."/>
            <person name="Yang C.C."/>
            <person name="Iwamoto M."/>
            <person name="Abe T."/>
            <person name="Yamada Y."/>
            <person name="Muto A."/>
            <person name="Inokuchi H."/>
            <person name="Ikemura T."/>
            <person name="Matsumoto T."/>
            <person name="Sasaki T."/>
            <person name="Itoh T."/>
        </authorList>
    </citation>
    <scope>NUCLEOTIDE SEQUENCE [LARGE SCALE GENOMIC DNA]</scope>
    <source>
        <strain evidence="3">cv. Nipponbare</strain>
    </source>
</reference>
<proteinExistence type="predicted"/>
<feature type="region of interest" description="Disordered" evidence="1">
    <location>
        <begin position="1"/>
        <end position="40"/>
    </location>
</feature>
<dbReference type="EMBL" id="AP014958">
    <property type="protein sequence ID" value="BAS77695.1"/>
    <property type="molecule type" value="Genomic_DNA"/>
</dbReference>
<gene>
    <name evidence="2" type="ordered locus">Os02g0220050</name>
    <name evidence="2" type="ORF">OSNPB_020220050</name>
</gene>